<keyword evidence="1 4" id="KW-0812">Transmembrane</keyword>
<feature type="transmembrane region" description="Helical" evidence="4">
    <location>
        <begin position="142"/>
        <end position="164"/>
    </location>
</feature>
<dbReference type="Gene3D" id="1.20.1250.20">
    <property type="entry name" value="MFS general substrate transporter like domains"/>
    <property type="match status" value="2"/>
</dbReference>
<dbReference type="GO" id="GO:0005886">
    <property type="term" value="C:plasma membrane"/>
    <property type="evidence" value="ECO:0007669"/>
    <property type="project" value="TreeGrafter"/>
</dbReference>
<feature type="transmembrane region" description="Helical" evidence="4">
    <location>
        <begin position="83"/>
        <end position="102"/>
    </location>
</feature>
<dbReference type="GO" id="GO:0022857">
    <property type="term" value="F:transmembrane transporter activity"/>
    <property type="evidence" value="ECO:0007669"/>
    <property type="project" value="InterPro"/>
</dbReference>
<dbReference type="SUPFAM" id="SSF103473">
    <property type="entry name" value="MFS general substrate transporter"/>
    <property type="match status" value="1"/>
</dbReference>
<dbReference type="InterPro" id="IPR010645">
    <property type="entry name" value="MFS_4"/>
</dbReference>
<dbReference type="AlphaFoldDB" id="A0A261VL68"/>
<gene>
    <name evidence="6" type="ORF">CAL22_07590</name>
</gene>
<evidence type="ECO:0000256" key="4">
    <source>
        <dbReference type="SAM" id="Phobius"/>
    </source>
</evidence>
<feature type="transmembrane region" description="Helical" evidence="4">
    <location>
        <begin position="12"/>
        <end position="35"/>
    </location>
</feature>
<feature type="domain" description="Major facilitator superfamily (MFS) profile" evidence="5">
    <location>
        <begin position="13"/>
        <end position="396"/>
    </location>
</feature>
<feature type="transmembrane region" description="Helical" evidence="4">
    <location>
        <begin position="303"/>
        <end position="325"/>
    </location>
</feature>
<keyword evidence="3 4" id="KW-0472">Membrane</keyword>
<feature type="transmembrane region" description="Helical" evidence="4">
    <location>
        <begin position="370"/>
        <end position="391"/>
    </location>
</feature>
<protein>
    <submittedName>
        <fullName evidence="6">MFS transporter</fullName>
    </submittedName>
</protein>
<feature type="transmembrane region" description="Helical" evidence="4">
    <location>
        <begin position="170"/>
        <end position="190"/>
    </location>
</feature>
<dbReference type="PROSITE" id="PS50850">
    <property type="entry name" value="MFS"/>
    <property type="match status" value="1"/>
</dbReference>
<name>A0A261VL68_9BORD</name>
<dbReference type="OrthoDB" id="9797953at2"/>
<dbReference type="Proteomes" id="UP000216429">
    <property type="component" value="Unassembled WGS sequence"/>
</dbReference>
<reference evidence="7" key="1">
    <citation type="submission" date="2017-05" db="EMBL/GenBank/DDBJ databases">
        <title>Complete and WGS of Bordetella genogroups.</title>
        <authorList>
            <person name="Spilker T."/>
            <person name="Lipuma J."/>
        </authorList>
    </citation>
    <scope>NUCLEOTIDE SEQUENCE [LARGE SCALE GENOMIC DNA]</scope>
    <source>
        <strain evidence="7">AU6712</strain>
    </source>
</reference>
<accession>A0A261VL68</accession>
<proteinExistence type="predicted"/>
<dbReference type="InterPro" id="IPR036259">
    <property type="entry name" value="MFS_trans_sf"/>
</dbReference>
<sequence length="401" mass="42312">MSFPRVSREIRFVCCLVFAGFCASLISIGLARFVYTPLLPALIEAHWFSAADAVYLGAANLAGYLVGALGGRALARRWADVHVLRLMLVLVAASFVGCAFPLSLSWFFAWRLISGIAGGVVMVLIASTLLPHVPVARRGVASGVIFVGAGLGVVVSGTLVPWLMQWDLRVTWLGLAAFTALLTLASWRAWPPAAPRGGPGRASSPPSAAGGSAVAALLYIQYALMAAAFVPVMVFLVDYIARGRHLGASEGAYFWVLYGLGAMVGPALYGLLIDRFGATFTLRLMLLSQMAAMLALARVEHHAALAGLTLILGTFPSGIAPTMLARIHQWLPGVGQQAAAWSRATTAFAVLQAASAYGYSAIFNQSGGDYGLLFALGAAFMGLTFVMDFGFARLRPVRALA</sequence>
<feature type="transmembrane region" description="Helical" evidence="4">
    <location>
        <begin position="252"/>
        <end position="273"/>
    </location>
</feature>
<feature type="transmembrane region" description="Helical" evidence="4">
    <location>
        <begin position="346"/>
        <end position="364"/>
    </location>
</feature>
<feature type="transmembrane region" description="Helical" evidence="4">
    <location>
        <begin position="108"/>
        <end position="130"/>
    </location>
</feature>
<evidence type="ECO:0000256" key="3">
    <source>
        <dbReference type="ARBA" id="ARBA00023136"/>
    </source>
</evidence>
<organism evidence="6 7">
    <name type="scientific">Bordetella genomosp. 12</name>
    <dbReference type="NCBI Taxonomy" id="463035"/>
    <lineage>
        <taxon>Bacteria</taxon>
        <taxon>Pseudomonadati</taxon>
        <taxon>Pseudomonadota</taxon>
        <taxon>Betaproteobacteria</taxon>
        <taxon>Burkholderiales</taxon>
        <taxon>Alcaligenaceae</taxon>
        <taxon>Bordetella</taxon>
    </lineage>
</organism>
<keyword evidence="7" id="KW-1185">Reference proteome</keyword>
<feature type="transmembrane region" description="Helical" evidence="4">
    <location>
        <begin position="47"/>
        <end position="71"/>
    </location>
</feature>
<evidence type="ECO:0000256" key="1">
    <source>
        <dbReference type="ARBA" id="ARBA00022692"/>
    </source>
</evidence>
<dbReference type="Pfam" id="PF06779">
    <property type="entry name" value="MFS_4"/>
    <property type="match status" value="1"/>
</dbReference>
<dbReference type="InterPro" id="IPR020846">
    <property type="entry name" value="MFS_dom"/>
</dbReference>
<dbReference type="EMBL" id="NEVU01000002">
    <property type="protein sequence ID" value="OZI74340.1"/>
    <property type="molecule type" value="Genomic_DNA"/>
</dbReference>
<comment type="caution">
    <text evidence="6">The sequence shown here is derived from an EMBL/GenBank/DDBJ whole genome shotgun (WGS) entry which is preliminary data.</text>
</comment>
<evidence type="ECO:0000313" key="6">
    <source>
        <dbReference type="EMBL" id="OZI74340.1"/>
    </source>
</evidence>
<evidence type="ECO:0000256" key="2">
    <source>
        <dbReference type="ARBA" id="ARBA00022989"/>
    </source>
</evidence>
<dbReference type="PANTHER" id="PTHR23537:SF1">
    <property type="entry name" value="SUGAR TRANSPORTER"/>
    <property type="match status" value="1"/>
</dbReference>
<evidence type="ECO:0000259" key="5">
    <source>
        <dbReference type="PROSITE" id="PS50850"/>
    </source>
</evidence>
<dbReference type="PANTHER" id="PTHR23537">
    <property type="match status" value="1"/>
</dbReference>
<keyword evidence="2 4" id="KW-1133">Transmembrane helix</keyword>
<evidence type="ECO:0000313" key="7">
    <source>
        <dbReference type="Proteomes" id="UP000216429"/>
    </source>
</evidence>
<dbReference type="RefSeq" id="WP_094811902.1">
    <property type="nucleotide sequence ID" value="NZ_NEVU01000002.1"/>
</dbReference>
<feature type="transmembrane region" description="Helical" evidence="4">
    <location>
        <begin position="211"/>
        <end position="240"/>
    </location>
</feature>